<accession>A0A0F8WPA5</accession>
<dbReference type="CDD" id="cd09533">
    <property type="entry name" value="SAM_Ste50-like_fungal"/>
    <property type="match status" value="1"/>
</dbReference>
<dbReference type="CDD" id="cd01786">
    <property type="entry name" value="RA_STE50"/>
    <property type="match status" value="1"/>
</dbReference>
<dbReference type="InterPro" id="IPR029071">
    <property type="entry name" value="Ubiquitin-like_domsf"/>
</dbReference>
<feature type="region of interest" description="Disordered" evidence="1">
    <location>
        <begin position="1"/>
        <end position="58"/>
    </location>
</feature>
<evidence type="ECO:0000256" key="1">
    <source>
        <dbReference type="SAM" id="MobiDB-lite"/>
    </source>
</evidence>
<dbReference type="InterPro" id="IPR001660">
    <property type="entry name" value="SAM"/>
</dbReference>
<dbReference type="Proteomes" id="UP000034291">
    <property type="component" value="Unassembled WGS sequence"/>
</dbReference>
<dbReference type="SMART" id="SM00454">
    <property type="entry name" value="SAM"/>
    <property type="match status" value="1"/>
</dbReference>
<proteinExistence type="predicted"/>
<organism evidence="4 5">
    <name type="scientific">Aspergillus rambellii</name>
    <dbReference type="NCBI Taxonomy" id="308745"/>
    <lineage>
        <taxon>Eukaryota</taxon>
        <taxon>Fungi</taxon>
        <taxon>Dikarya</taxon>
        <taxon>Ascomycota</taxon>
        <taxon>Pezizomycotina</taxon>
        <taxon>Eurotiomycetes</taxon>
        <taxon>Eurotiomycetidae</taxon>
        <taxon>Eurotiales</taxon>
        <taxon>Aspergillaceae</taxon>
        <taxon>Aspergillus</taxon>
        <taxon>Aspergillus subgen. Nidulantes</taxon>
    </lineage>
</organism>
<dbReference type="InterPro" id="IPR051569">
    <property type="entry name" value="SHANK"/>
</dbReference>
<dbReference type="GO" id="GO:0007165">
    <property type="term" value="P:signal transduction"/>
    <property type="evidence" value="ECO:0007669"/>
    <property type="project" value="InterPro"/>
</dbReference>
<gene>
    <name evidence="4" type="ORF">ARAM_007420</name>
</gene>
<dbReference type="OrthoDB" id="445896at2759"/>
<dbReference type="Gene3D" id="1.10.150.50">
    <property type="entry name" value="Transcription Factor, Ets-1"/>
    <property type="match status" value="1"/>
</dbReference>
<dbReference type="Pfam" id="PF00788">
    <property type="entry name" value="RA"/>
    <property type="match status" value="1"/>
</dbReference>
<dbReference type="EMBL" id="JZBS01002218">
    <property type="protein sequence ID" value="KKK19525.1"/>
    <property type="molecule type" value="Genomic_DNA"/>
</dbReference>
<feature type="compositionally biased region" description="Polar residues" evidence="1">
    <location>
        <begin position="353"/>
        <end position="370"/>
    </location>
</feature>
<dbReference type="InterPro" id="IPR000159">
    <property type="entry name" value="RA_dom"/>
</dbReference>
<dbReference type="Gene3D" id="3.10.20.90">
    <property type="entry name" value="Phosphatidylinositol 3-kinase Catalytic Subunit, Chain A, domain 1"/>
    <property type="match status" value="1"/>
</dbReference>
<dbReference type="PROSITE" id="PS50200">
    <property type="entry name" value="RA"/>
    <property type="match status" value="1"/>
</dbReference>
<dbReference type="SMART" id="SM00314">
    <property type="entry name" value="RA"/>
    <property type="match status" value="1"/>
</dbReference>
<name>A0A0F8WPA5_9EURO</name>
<comment type="caution">
    <text evidence="4">The sequence shown here is derived from an EMBL/GenBank/DDBJ whole genome shotgun (WGS) entry which is preliminary data.</text>
</comment>
<dbReference type="SUPFAM" id="SSF47769">
    <property type="entry name" value="SAM/Pointed domain"/>
    <property type="match status" value="1"/>
</dbReference>
<feature type="region of interest" description="Disordered" evidence="1">
    <location>
        <begin position="302"/>
        <end position="323"/>
    </location>
</feature>
<evidence type="ECO:0000313" key="5">
    <source>
        <dbReference type="Proteomes" id="UP000034291"/>
    </source>
</evidence>
<evidence type="ECO:0000259" key="2">
    <source>
        <dbReference type="PROSITE" id="PS50105"/>
    </source>
</evidence>
<evidence type="ECO:0000259" key="3">
    <source>
        <dbReference type="PROSITE" id="PS50200"/>
    </source>
</evidence>
<feature type="domain" description="Ras-associating" evidence="3">
    <location>
        <begin position="393"/>
        <end position="466"/>
    </location>
</feature>
<reference evidence="4 5" key="1">
    <citation type="submission" date="2015-02" db="EMBL/GenBank/DDBJ databases">
        <title>Draft Genome Sequences of Two Closely-Related Aflatoxigenic Aspergillus Species Obtained from the Cote d'Ivoire.</title>
        <authorList>
            <person name="Moore G.G."/>
            <person name="Beltz S.B."/>
            <person name="Mack B.M."/>
        </authorList>
    </citation>
    <scope>NUCLEOTIDE SEQUENCE [LARGE SCALE GENOMIC DNA]</scope>
    <source>
        <strain evidence="4 5">SRRC1468</strain>
    </source>
</reference>
<keyword evidence="5" id="KW-1185">Reference proteome</keyword>
<dbReference type="AlphaFoldDB" id="A0A0F8WPA5"/>
<evidence type="ECO:0008006" key="6">
    <source>
        <dbReference type="Google" id="ProtNLM"/>
    </source>
</evidence>
<protein>
    <recommendedName>
        <fullName evidence="6">MAPKKK cascade protein kinase regulator Ste50</fullName>
    </recommendedName>
</protein>
<dbReference type="STRING" id="308745.A0A0F8WPA5"/>
<feature type="region of interest" description="Disordered" evidence="1">
    <location>
        <begin position="336"/>
        <end position="390"/>
    </location>
</feature>
<dbReference type="InterPro" id="IPR013761">
    <property type="entry name" value="SAM/pointed_sf"/>
</dbReference>
<evidence type="ECO:0000313" key="4">
    <source>
        <dbReference type="EMBL" id="KKK19525.1"/>
    </source>
</evidence>
<dbReference type="PROSITE" id="PS50105">
    <property type="entry name" value="SAM_DOMAIN"/>
    <property type="match status" value="1"/>
</dbReference>
<dbReference type="PANTHER" id="PTHR24135:SF28">
    <property type="entry name" value="LD13733P"/>
    <property type="match status" value="1"/>
</dbReference>
<dbReference type="Pfam" id="PF07647">
    <property type="entry name" value="SAM_2"/>
    <property type="match status" value="1"/>
</dbReference>
<dbReference type="SUPFAM" id="SSF54236">
    <property type="entry name" value="Ubiquitin-like"/>
    <property type="match status" value="1"/>
</dbReference>
<feature type="domain" description="SAM" evidence="2">
    <location>
        <begin position="66"/>
        <end position="129"/>
    </location>
</feature>
<dbReference type="PANTHER" id="PTHR24135">
    <property type="entry name" value="SH3 AND MULTIPLE ANKYRIN REPEAT DOMAINS PROTEIN"/>
    <property type="match status" value="1"/>
</dbReference>
<sequence>MSLHTSYHADSDADDEYERSVITSPHLATDSEGSASDSEFPSAEPTPTFAHTEENPKSPKTIITEWSTEECASFVASLGLRQYCQAFIENGIVGEALIALRHDELKEMGIASVGHRLTILKSVYETKVKQDIPLDADHYIPLSADQSSHENASQEDVARLIQSIRLRDERIFSVEAELRRVAEDYRRLREELLPVFKMAKDRSQPLPPPTTIPTSDGYHDSTLSGQTLTGQSLTSPSGITILDRSGSIISRTFSKRVHGGATPKSNSPTHIPHLIHENRAYNDGSSLDPSAAAVVASSHLNSMNGKSQLSPGMPSPTSPSNHYTATQTLASRAYTQPGSTNRTTYHDHHDDNPPQQSRSDRLNPTPTQGTRPDIPSRSDSRAGGGEPPSVEIFKSFRVSMEDPCHKVLPAALKKYNINADWKQYALYIVYGDQERCLGLEERPLILFKQLEKEGRKPMFMLRKQLHPIDIGAYPTGVTPTPSSAGFETRQAQINLPGGVL</sequence>